<evidence type="ECO:0000313" key="10">
    <source>
        <dbReference type="RefSeq" id="XP_015268296.1"/>
    </source>
</evidence>
<dbReference type="InterPro" id="IPR057244">
    <property type="entry name" value="GAIN_B"/>
</dbReference>
<feature type="domain" description="GAIN-B" evidence="7">
    <location>
        <begin position="1"/>
        <end position="137"/>
    </location>
</feature>
<dbReference type="PRINTS" id="PR00249">
    <property type="entry name" value="GPCRSECRETIN"/>
</dbReference>
<evidence type="ECO:0000256" key="2">
    <source>
        <dbReference type="ARBA" id="ARBA00022692"/>
    </source>
</evidence>
<feature type="transmembrane region" description="Helical" evidence="6">
    <location>
        <begin position="115"/>
        <end position="133"/>
    </location>
</feature>
<organism evidence="9 10">
    <name type="scientific">Gekko japonicus</name>
    <name type="common">Schlegel's Japanese gecko</name>
    <dbReference type="NCBI Taxonomy" id="146911"/>
    <lineage>
        <taxon>Eukaryota</taxon>
        <taxon>Metazoa</taxon>
        <taxon>Chordata</taxon>
        <taxon>Craniata</taxon>
        <taxon>Vertebrata</taxon>
        <taxon>Euteleostomi</taxon>
        <taxon>Lepidosauria</taxon>
        <taxon>Squamata</taxon>
        <taxon>Bifurcata</taxon>
        <taxon>Gekkota</taxon>
        <taxon>Gekkonidae</taxon>
        <taxon>Gekkoninae</taxon>
        <taxon>Gekko</taxon>
    </lineage>
</organism>
<dbReference type="InterPro" id="IPR046338">
    <property type="entry name" value="GAIN_dom_sf"/>
</dbReference>
<accession>A0ABM1K3K9</accession>
<gene>
    <name evidence="10" type="primary">LOC107111780</name>
</gene>
<feature type="transmembrane region" description="Helical" evidence="6">
    <location>
        <begin position="216"/>
        <end position="240"/>
    </location>
</feature>
<proteinExistence type="predicted"/>
<evidence type="ECO:0000256" key="6">
    <source>
        <dbReference type="SAM" id="Phobius"/>
    </source>
</evidence>
<dbReference type="Proteomes" id="UP000694871">
    <property type="component" value="Unplaced"/>
</dbReference>
<evidence type="ECO:0000313" key="9">
    <source>
        <dbReference type="Proteomes" id="UP000694871"/>
    </source>
</evidence>
<dbReference type="Gene3D" id="1.20.1070.10">
    <property type="entry name" value="Rhodopsin 7-helix transmembrane proteins"/>
    <property type="match status" value="1"/>
</dbReference>
<keyword evidence="2 6" id="KW-0812">Transmembrane</keyword>
<dbReference type="Pfam" id="PF00002">
    <property type="entry name" value="7tm_2"/>
    <property type="match status" value="1"/>
</dbReference>
<feature type="transmembrane region" description="Helical" evidence="6">
    <location>
        <begin position="305"/>
        <end position="326"/>
    </location>
</feature>
<dbReference type="SMART" id="SM00303">
    <property type="entry name" value="GPS"/>
    <property type="match status" value="1"/>
</dbReference>
<protein>
    <submittedName>
        <fullName evidence="10">Adhesion G-protein coupled receptor G5-like</fullName>
    </submittedName>
</protein>
<evidence type="ECO:0000259" key="8">
    <source>
        <dbReference type="PROSITE" id="PS50261"/>
    </source>
</evidence>
<feature type="transmembrane region" description="Helical" evidence="6">
    <location>
        <begin position="182"/>
        <end position="204"/>
    </location>
</feature>
<dbReference type="PROSITE" id="PS50261">
    <property type="entry name" value="G_PROTEIN_RECEP_F2_4"/>
    <property type="match status" value="1"/>
</dbReference>
<dbReference type="InterPro" id="IPR000203">
    <property type="entry name" value="GPS"/>
</dbReference>
<dbReference type="PROSITE" id="PS50221">
    <property type="entry name" value="GAIN_B"/>
    <property type="match status" value="1"/>
</dbReference>
<feature type="transmembrane region" description="Helical" evidence="6">
    <location>
        <begin position="252"/>
        <end position="274"/>
    </location>
</feature>
<dbReference type="RefSeq" id="XP_015268296.1">
    <property type="nucleotide sequence ID" value="XM_015412810.1"/>
</dbReference>
<feature type="domain" description="G-protein coupled receptors family 2 profile 2" evidence="8">
    <location>
        <begin position="146"/>
        <end position="398"/>
    </location>
</feature>
<dbReference type="PANTHER" id="PTHR12011">
    <property type="entry name" value="ADHESION G-PROTEIN COUPLED RECEPTOR"/>
    <property type="match status" value="1"/>
</dbReference>
<dbReference type="PANTHER" id="PTHR12011:SF326">
    <property type="entry name" value="ADHESION G-PROTEIN COUPLED RECEPTOR G5"/>
    <property type="match status" value="1"/>
</dbReference>
<name>A0ABM1K3K9_GEKJA</name>
<feature type="transmembrane region" description="Helical" evidence="6">
    <location>
        <begin position="372"/>
        <end position="395"/>
    </location>
</feature>
<dbReference type="Pfam" id="PF01825">
    <property type="entry name" value="GPS"/>
    <property type="match status" value="1"/>
</dbReference>
<keyword evidence="3 6" id="KW-1133">Transmembrane helix</keyword>
<keyword evidence="4 6" id="KW-0472">Membrane</keyword>
<dbReference type="InterPro" id="IPR000832">
    <property type="entry name" value="GPCR_2_secretin-like"/>
</dbReference>
<keyword evidence="5" id="KW-1015">Disulfide bond</keyword>
<evidence type="ECO:0000256" key="1">
    <source>
        <dbReference type="ARBA" id="ARBA00004141"/>
    </source>
</evidence>
<dbReference type="Gene3D" id="2.60.220.50">
    <property type="match status" value="1"/>
</dbReference>
<comment type="subcellular location">
    <subcellularLocation>
        <location evidence="1">Membrane</location>
        <topology evidence="1">Multi-pass membrane protein</topology>
    </subcellularLocation>
</comment>
<reference evidence="10" key="1">
    <citation type="submission" date="2025-08" db="UniProtKB">
        <authorList>
            <consortium name="RefSeq"/>
        </authorList>
    </citation>
    <scope>IDENTIFICATION</scope>
</reference>
<evidence type="ECO:0000256" key="3">
    <source>
        <dbReference type="ARBA" id="ARBA00022989"/>
    </source>
</evidence>
<feature type="transmembrane region" description="Helical" evidence="6">
    <location>
        <begin position="145"/>
        <end position="170"/>
    </location>
</feature>
<feature type="transmembrane region" description="Helical" evidence="6">
    <location>
        <begin position="347"/>
        <end position="366"/>
    </location>
</feature>
<evidence type="ECO:0000259" key="7">
    <source>
        <dbReference type="PROSITE" id="PS50221"/>
    </source>
</evidence>
<sequence>MKTQTRHAMSFPTALTERVRALPAKEMRLACIYLKASCLFQDGENSSLLHDDILGATLGGVSITNLSQPVEIRFWHNLRPADDFNITCVFWMEGEGEGSLGTWRSFGCKTLTQEGIVVCQCYHLTYFAVLLQISPPTLDEGLLVALTYITSIGCSVSAAACLLTVCLYCCSRKKQQDFTTKIHMYLLAALFLLNTSFLVSRLLASVTTAWPCQVAAVFLHYSLLCGLTWMALEGFHLYMLVIRVYNLYIRRYLLKLCAVGWGLPGLAVVTIFLINKQAYGIHNTKTNSPHSNETMCWITSIKVQYFNVIYLSGTVLFNMSILTLVVRQLRRLKANSPQQKEHSCRDMVSVLGLTCLLGTTWTPAIFSFGVFSIPLLVLFTVLNSLQGLVICLWYCTLRCRSQASVSGGTSHPSSQ</sequence>
<dbReference type="GeneID" id="107111780"/>
<evidence type="ECO:0000256" key="5">
    <source>
        <dbReference type="ARBA" id="ARBA00023157"/>
    </source>
</evidence>
<dbReference type="InterPro" id="IPR017981">
    <property type="entry name" value="GPCR_2-like_7TM"/>
</dbReference>
<keyword evidence="9" id="KW-1185">Reference proteome</keyword>
<evidence type="ECO:0000256" key="4">
    <source>
        <dbReference type="ARBA" id="ARBA00023136"/>
    </source>
</evidence>